<sequence>MSLYDLYPPMPTELEPYRGMPVVGVPRHLLPKLRGQPCIEVPSCVPVVLVGKIRPSTKRCAVLDLITDCVRYVRMSDLALTLEEELPTFLSGESLYLIQHLDEFVDIPDGERCAEEALGWRLHRIPQENWRYLLTMEHKFFDLDRRQIVRCVGYSGGDCIVEGLHAGEQWWVAAHRLVVLSEWGTLE</sequence>
<dbReference type="EMBL" id="BK015605">
    <property type="protein sequence ID" value="DAE15460.1"/>
    <property type="molecule type" value="Genomic_DNA"/>
</dbReference>
<name>A0A8S5QAC5_9CAUD</name>
<reference evidence="1" key="1">
    <citation type="journal article" date="2021" name="Proc. Natl. Acad. Sci. U.S.A.">
        <title>A Catalog of Tens of Thousands of Viruses from Human Metagenomes Reveals Hidden Associations with Chronic Diseases.</title>
        <authorList>
            <person name="Tisza M.J."/>
            <person name="Buck C.B."/>
        </authorList>
    </citation>
    <scope>NUCLEOTIDE SEQUENCE</scope>
    <source>
        <strain evidence="1">CtjOC2</strain>
    </source>
</reference>
<protein>
    <submittedName>
        <fullName evidence="1">Uncharacterized protein</fullName>
    </submittedName>
</protein>
<proteinExistence type="predicted"/>
<evidence type="ECO:0000313" key="1">
    <source>
        <dbReference type="EMBL" id="DAE15460.1"/>
    </source>
</evidence>
<organism evidence="1">
    <name type="scientific">Siphoviridae sp. ctjOC2</name>
    <dbReference type="NCBI Taxonomy" id="2825632"/>
    <lineage>
        <taxon>Viruses</taxon>
        <taxon>Duplodnaviria</taxon>
        <taxon>Heunggongvirae</taxon>
        <taxon>Uroviricota</taxon>
        <taxon>Caudoviricetes</taxon>
    </lineage>
</organism>
<accession>A0A8S5QAC5</accession>